<dbReference type="VEuPathDB" id="MicrosporidiaDB:A0H76_1611"/>
<gene>
    <name evidence="1" type="ORF">HERIO_935</name>
</gene>
<keyword evidence="2" id="KW-1185">Reference proteome</keyword>
<accession>A0A1X0QBP2</accession>
<sequence length="81" mass="9556">MKKGFNYWKVPAERINLNDINPYSKEYYRGCDESILTSNSDAILCYKETCEDFNIERFKKLNFTKEQIDISLGSSLKFSPR</sequence>
<dbReference type="Proteomes" id="UP000192356">
    <property type="component" value="Unassembled WGS sequence"/>
</dbReference>
<dbReference type="EMBL" id="LVKB01000036">
    <property type="protein sequence ID" value="ORD97201.1"/>
    <property type="molecule type" value="Genomic_DNA"/>
</dbReference>
<protein>
    <submittedName>
        <fullName evidence="1">Uncharacterized protein</fullName>
    </submittedName>
</protein>
<proteinExistence type="predicted"/>
<evidence type="ECO:0000313" key="2">
    <source>
        <dbReference type="Proteomes" id="UP000192356"/>
    </source>
</evidence>
<comment type="caution">
    <text evidence="1">The sequence shown here is derived from an EMBL/GenBank/DDBJ whole genome shotgun (WGS) entry which is preliminary data.</text>
</comment>
<name>A0A1X0QBP2_9MICR</name>
<dbReference type="VEuPathDB" id="MicrosporidiaDB:HERIO_935"/>
<dbReference type="AlphaFoldDB" id="A0A1X0QBP2"/>
<reference evidence="1 2" key="1">
    <citation type="journal article" date="2017" name="Environ. Microbiol.">
        <title>Decay of the glycolytic pathway and adaptation to intranuclear parasitism within Enterocytozoonidae microsporidia.</title>
        <authorList>
            <person name="Wiredu Boakye D."/>
            <person name="Jaroenlak P."/>
            <person name="Prachumwat A."/>
            <person name="Williams T.A."/>
            <person name="Bateman K.S."/>
            <person name="Itsathitphaisarn O."/>
            <person name="Sritunyalucksana K."/>
            <person name="Paszkiewicz K.H."/>
            <person name="Moore K.A."/>
            <person name="Stentiford G.D."/>
            <person name="Williams B.A."/>
        </authorList>
    </citation>
    <scope>NUCLEOTIDE SEQUENCE [LARGE SCALE GENOMIC DNA]</scope>
    <source>
        <strain evidence="1 2">GB1</strain>
    </source>
</reference>
<evidence type="ECO:0000313" key="1">
    <source>
        <dbReference type="EMBL" id="ORD97201.1"/>
    </source>
</evidence>
<organism evidence="1 2">
    <name type="scientific">Hepatospora eriocheir</name>
    <dbReference type="NCBI Taxonomy" id="1081669"/>
    <lineage>
        <taxon>Eukaryota</taxon>
        <taxon>Fungi</taxon>
        <taxon>Fungi incertae sedis</taxon>
        <taxon>Microsporidia</taxon>
        <taxon>Hepatosporidae</taxon>
        <taxon>Hepatospora</taxon>
    </lineage>
</organism>